<keyword evidence="4" id="KW-0808">Transferase</keyword>
<organism evidence="7 8">
    <name type="scientific">Mycobacterium tuberculosis CAS/NITR204</name>
    <dbReference type="NCBI Taxonomy" id="1310114"/>
    <lineage>
        <taxon>Bacteria</taxon>
        <taxon>Bacillati</taxon>
        <taxon>Actinomycetota</taxon>
        <taxon>Actinomycetes</taxon>
        <taxon>Mycobacteriales</taxon>
        <taxon>Mycobacteriaceae</taxon>
        <taxon>Mycobacterium</taxon>
        <taxon>Mycobacterium tuberculosis complex</taxon>
    </lineage>
</organism>
<dbReference type="GO" id="GO:0004673">
    <property type="term" value="F:protein histidine kinase activity"/>
    <property type="evidence" value="ECO:0007669"/>
    <property type="project" value="UniProtKB-EC"/>
</dbReference>
<accession>R4MAU1</accession>
<keyword evidence="3" id="KW-0597">Phosphoprotein</keyword>
<dbReference type="KEGG" id="mtuc:J113_05355"/>
<gene>
    <name evidence="7" type="ORF">J113_05355</name>
</gene>
<protein>
    <recommendedName>
        <fullName evidence="2">histidine kinase</fullName>
        <ecNumber evidence="2">2.7.13.3</ecNumber>
    </recommendedName>
</protein>
<dbReference type="GO" id="GO:0005886">
    <property type="term" value="C:plasma membrane"/>
    <property type="evidence" value="ECO:0007669"/>
    <property type="project" value="TreeGrafter"/>
</dbReference>
<dbReference type="EMBL" id="CP005386">
    <property type="protein sequence ID" value="AGL26238.1"/>
    <property type="molecule type" value="Genomic_DNA"/>
</dbReference>
<sequence>MARHLRGRLPLRVRLVAATLILVATGLVASGIAVTSMLQHRLTSRIDRVLLEEAQIWAQITLPLAPDPYPGHNPDRPPSRFYVRVISPDGQSYTALNDNTAIPAVPANNDVGRHPTTLPSIGGSKTLWRAVSVRASDGYLTTVAIDLADVRSTVRSLVLLQVGIGSAVLVVLGVAGYAVVRRSLRPLAEVPAPRRPAAGSPGPAVASAN</sequence>
<reference evidence="7 8" key="1">
    <citation type="journal article" date="2013" name="Genome Announc.">
        <title>Whole-Genome Sequences of Four Clinical Isolates of Mycobacterium tuberculosis from Tamil Nadu, South India.</title>
        <authorList>
            <person name="Narayanan S."/>
            <person name="Deshpande U."/>
        </authorList>
    </citation>
    <scope>NUCLEOTIDE SEQUENCE [LARGE SCALE GENOMIC DNA]</scope>
    <source>
        <strain evidence="7 8">CAS/NITR204</strain>
    </source>
</reference>
<dbReference type="GO" id="GO:0000160">
    <property type="term" value="P:phosphorelay signal transduction system"/>
    <property type="evidence" value="ECO:0007669"/>
    <property type="project" value="TreeGrafter"/>
</dbReference>
<evidence type="ECO:0000256" key="4">
    <source>
        <dbReference type="ARBA" id="ARBA00022679"/>
    </source>
</evidence>
<dbReference type="PATRIC" id="fig|1310114.3.peg.1113"/>
<dbReference type="BioCyc" id="MTUB1310114:G13A2-789-MONOMER"/>
<dbReference type="PANTHER" id="PTHR45436">
    <property type="entry name" value="SENSOR HISTIDINE KINASE YKOH"/>
    <property type="match status" value="1"/>
</dbReference>
<keyword evidence="6" id="KW-0472">Membrane</keyword>
<dbReference type="PANTHER" id="PTHR45436:SF5">
    <property type="entry name" value="SENSOR HISTIDINE KINASE TRCS"/>
    <property type="match status" value="1"/>
</dbReference>
<evidence type="ECO:0000313" key="7">
    <source>
        <dbReference type="EMBL" id="AGL26238.1"/>
    </source>
</evidence>
<dbReference type="HOGENOM" id="CLU_1179188_0_0_11"/>
<dbReference type="Proteomes" id="UP000013548">
    <property type="component" value="Chromosome"/>
</dbReference>
<evidence type="ECO:0000256" key="5">
    <source>
        <dbReference type="ARBA" id="ARBA00022777"/>
    </source>
</evidence>
<name>R4MAU1_MYCTX</name>
<evidence type="ECO:0000256" key="1">
    <source>
        <dbReference type="ARBA" id="ARBA00000085"/>
    </source>
</evidence>
<keyword evidence="5 7" id="KW-0418">Kinase</keyword>
<proteinExistence type="predicted"/>
<evidence type="ECO:0000256" key="6">
    <source>
        <dbReference type="SAM" id="Phobius"/>
    </source>
</evidence>
<comment type="catalytic activity">
    <reaction evidence="1">
        <text>ATP + protein L-histidine = ADP + protein N-phospho-L-histidine.</text>
        <dbReference type="EC" id="2.7.13.3"/>
    </reaction>
</comment>
<evidence type="ECO:0000256" key="2">
    <source>
        <dbReference type="ARBA" id="ARBA00012438"/>
    </source>
</evidence>
<keyword evidence="6" id="KW-1133">Transmembrane helix</keyword>
<dbReference type="EC" id="2.7.13.3" evidence="2"/>
<feature type="transmembrane region" description="Helical" evidence="6">
    <location>
        <begin position="158"/>
        <end position="180"/>
    </location>
</feature>
<evidence type="ECO:0000256" key="3">
    <source>
        <dbReference type="ARBA" id="ARBA00022553"/>
    </source>
</evidence>
<dbReference type="InterPro" id="IPR050428">
    <property type="entry name" value="TCS_sensor_his_kinase"/>
</dbReference>
<dbReference type="AlphaFoldDB" id="R4MAU1"/>
<evidence type="ECO:0000313" key="8">
    <source>
        <dbReference type="Proteomes" id="UP000013548"/>
    </source>
</evidence>
<keyword evidence="6" id="KW-0812">Transmembrane</keyword>